<accession>A0A6B2QY48</accession>
<dbReference type="PANTHER" id="PTHR48207">
    <property type="entry name" value="SUCCINATE--HYDROXYMETHYLGLUTARATE COA-TRANSFERASE"/>
    <property type="match status" value="1"/>
</dbReference>
<dbReference type="Gene3D" id="3.30.1540.10">
    <property type="entry name" value="formyl-coa transferase, domain 3"/>
    <property type="match status" value="1"/>
</dbReference>
<dbReference type="Pfam" id="PF02515">
    <property type="entry name" value="CoA_transf_3"/>
    <property type="match status" value="1"/>
</dbReference>
<dbReference type="EMBL" id="JAAGRN010000004">
    <property type="protein sequence ID" value="NDY82941.1"/>
    <property type="molecule type" value="Genomic_DNA"/>
</dbReference>
<proteinExistence type="predicted"/>
<comment type="caution">
    <text evidence="2">The sequence shown here is derived from an EMBL/GenBank/DDBJ whole genome shotgun (WGS) entry which is preliminary data.</text>
</comment>
<sequence>MMLPLHGVRVLDLTRALSGPFCAMILADLGAEVIKVEAMPEGDMSRDWGPFDGDISVYYLSANRNKKSIAVDFRKPQGLELIKQMAIKSDIVVENFRVGTLEKMGLDYDSLKKSNPGLIVASISGFGSKGPASQWAGFDQIAQGYSGYMSLSGTTESGPMRVGTAIGDMLAGMWLSIGVLSALMQKRETGHGQQVETSLLAGLIGVLSVQGQRYLNLGEVPKPLGNSHPVIAPYGTFKTSDGPLNLAPATQGMWLNLCNLLGLEHLIDDPRYKTNGDRMKNRDSLQIEIEAVLTQHPRMHWTPLMIEKGIPAGPINKMDDVFKDDQVEALKLIESVKHPVLGVLKQIGMPVAMESIPEGGSVRFAPPLYGQHTREILKAYGVSQDEIEHLIQTNIIHQATVT</sequence>
<dbReference type="Gene3D" id="3.40.50.10540">
    <property type="entry name" value="Crotonobetainyl-coa:carnitine coa-transferase, domain 1"/>
    <property type="match status" value="1"/>
</dbReference>
<name>A0A6B2QY48_9BURK</name>
<dbReference type="GO" id="GO:0008410">
    <property type="term" value="F:CoA-transferase activity"/>
    <property type="evidence" value="ECO:0007669"/>
    <property type="project" value="TreeGrafter"/>
</dbReference>
<protein>
    <submittedName>
        <fullName evidence="2">CoA transferase</fullName>
    </submittedName>
</protein>
<dbReference type="AlphaFoldDB" id="A0A6B2QY48"/>
<dbReference type="PANTHER" id="PTHR48207:SF3">
    <property type="entry name" value="SUCCINATE--HYDROXYMETHYLGLUTARATE COA-TRANSFERASE"/>
    <property type="match status" value="1"/>
</dbReference>
<dbReference type="InterPro" id="IPR050483">
    <property type="entry name" value="CoA-transferase_III_domain"/>
</dbReference>
<dbReference type="InterPro" id="IPR044855">
    <property type="entry name" value="CoA-Trfase_III_dom3_sf"/>
</dbReference>
<keyword evidence="1 2" id="KW-0808">Transferase</keyword>
<gene>
    <name evidence="2" type="ORF">G3I67_06825</name>
</gene>
<organism evidence="2">
    <name type="scientific">Sheuella amnicola</name>
    <dbReference type="NCBI Taxonomy" id="2707330"/>
    <lineage>
        <taxon>Bacteria</taxon>
        <taxon>Pseudomonadati</taxon>
        <taxon>Pseudomonadota</taxon>
        <taxon>Betaproteobacteria</taxon>
        <taxon>Burkholderiales</taxon>
        <taxon>Alcaligenaceae</taxon>
        <taxon>Sheuella</taxon>
    </lineage>
</organism>
<evidence type="ECO:0000256" key="1">
    <source>
        <dbReference type="ARBA" id="ARBA00022679"/>
    </source>
</evidence>
<dbReference type="InterPro" id="IPR023606">
    <property type="entry name" value="CoA-Trfase_III_dom_1_sf"/>
</dbReference>
<reference evidence="2" key="1">
    <citation type="submission" date="2020-02" db="EMBL/GenBank/DDBJ databases">
        <authorList>
            <person name="Chen W.-M."/>
        </authorList>
    </citation>
    <scope>NUCLEOTIDE SEQUENCE</scope>
    <source>
        <strain evidence="2">NBD-18</strain>
    </source>
</reference>
<dbReference type="InterPro" id="IPR003673">
    <property type="entry name" value="CoA-Trfase_fam_III"/>
</dbReference>
<evidence type="ECO:0000313" key="2">
    <source>
        <dbReference type="EMBL" id="NDY82941.1"/>
    </source>
</evidence>
<dbReference type="SUPFAM" id="SSF89796">
    <property type="entry name" value="CoA-transferase family III (CaiB/BaiF)"/>
    <property type="match status" value="1"/>
</dbReference>